<dbReference type="SUPFAM" id="SSF53474">
    <property type="entry name" value="alpha/beta-Hydrolases"/>
    <property type="match status" value="1"/>
</dbReference>
<dbReference type="GO" id="GO:0004806">
    <property type="term" value="F:triacylglycerol lipase activity"/>
    <property type="evidence" value="ECO:0007669"/>
    <property type="project" value="TreeGrafter"/>
</dbReference>
<proteinExistence type="inferred from homology"/>
<dbReference type="RefSeq" id="WP_112437634.1">
    <property type="nucleotide sequence ID" value="NZ_CP030073.1"/>
</dbReference>
<reference evidence="4 5" key="1">
    <citation type="journal article" date="2019" name="Int. J. Syst. Evol. Microbiol.">
        <title>Streptomyces cadmiisoli sp. nov., a novel actinomycete isolated from cadmium-contaminated soil.</title>
        <authorList>
            <person name="Li K."/>
            <person name="Tang X."/>
            <person name="Zhao J."/>
            <person name="Guo Y."/>
            <person name="Tang Y."/>
            <person name="Gao J."/>
        </authorList>
    </citation>
    <scope>NUCLEOTIDE SEQUENCE [LARGE SCALE GENOMIC DNA]</scope>
    <source>
        <strain evidence="4 5">ZFG47</strain>
    </source>
</reference>
<organism evidence="4 5">
    <name type="scientific">Streptomyces cadmiisoli</name>
    <dbReference type="NCBI Taxonomy" id="2184053"/>
    <lineage>
        <taxon>Bacteria</taxon>
        <taxon>Bacillati</taxon>
        <taxon>Actinomycetota</taxon>
        <taxon>Actinomycetes</taxon>
        <taxon>Kitasatosporales</taxon>
        <taxon>Streptomycetaceae</taxon>
        <taxon>Streptomyces</taxon>
        <taxon>Streptomyces aurantiacus group</taxon>
    </lineage>
</organism>
<dbReference type="InterPro" id="IPR013094">
    <property type="entry name" value="AB_hydrolase_3"/>
</dbReference>
<dbReference type="PANTHER" id="PTHR48081">
    <property type="entry name" value="AB HYDROLASE SUPERFAMILY PROTEIN C4A8.06C"/>
    <property type="match status" value="1"/>
</dbReference>
<evidence type="ECO:0000313" key="4">
    <source>
        <dbReference type="EMBL" id="AWW35447.1"/>
    </source>
</evidence>
<dbReference type="InterPro" id="IPR029058">
    <property type="entry name" value="AB_hydrolase_fold"/>
</dbReference>
<evidence type="ECO:0000256" key="2">
    <source>
        <dbReference type="ARBA" id="ARBA00022801"/>
    </source>
</evidence>
<sequence length="320" mass="34243">MTHPVKTDRISTVDHLVAPWAARLDAALAALEEGRLDDLSDIRTEYADWFSSRFPSPSDVLFEDTEASGVPITWARPADTVDGRVLLYLHGGGYLVGAPRGYRGLVGRFARKLKARAVIPDYRLAPDAVYPAAIDDNLAVYKALLDEGYDARSIAVSGDSAGGAMCISLMVAAQEAGLPLPAAAVAISPWANLEHTGESISSKSDTDPVCAPEGLRKLALNYLGGLPLSSPLASPVFADVTGLHPVQIQIGEREIMLSDAVRLAEHLASSRVRVNLEVWPDMPHVWHLFSDDLEDADAAIGSATDFLLSHLSSPQDPSSK</sequence>
<dbReference type="InterPro" id="IPR050300">
    <property type="entry name" value="GDXG_lipolytic_enzyme"/>
</dbReference>
<dbReference type="Proteomes" id="UP000249616">
    <property type="component" value="Chromosome"/>
</dbReference>
<dbReference type="KEGG" id="scad:DN051_01090"/>
<feature type="domain" description="Alpha/beta hydrolase fold-3" evidence="3">
    <location>
        <begin position="86"/>
        <end position="287"/>
    </location>
</feature>
<evidence type="ECO:0000259" key="3">
    <source>
        <dbReference type="Pfam" id="PF07859"/>
    </source>
</evidence>
<evidence type="ECO:0000256" key="1">
    <source>
        <dbReference type="ARBA" id="ARBA00010515"/>
    </source>
</evidence>
<gene>
    <name evidence="4" type="ORF">DN051_01090</name>
</gene>
<dbReference type="PANTHER" id="PTHR48081:SF30">
    <property type="entry name" value="ACETYL-HYDROLASE LIPR-RELATED"/>
    <property type="match status" value="1"/>
</dbReference>
<dbReference type="EMBL" id="CP030073">
    <property type="protein sequence ID" value="AWW35447.1"/>
    <property type="molecule type" value="Genomic_DNA"/>
</dbReference>
<evidence type="ECO:0000313" key="5">
    <source>
        <dbReference type="Proteomes" id="UP000249616"/>
    </source>
</evidence>
<comment type="similarity">
    <text evidence="1">Belongs to the 'GDXG' lipolytic enzyme family.</text>
</comment>
<keyword evidence="5" id="KW-1185">Reference proteome</keyword>
<dbReference type="Gene3D" id="3.40.50.1820">
    <property type="entry name" value="alpha/beta hydrolase"/>
    <property type="match status" value="1"/>
</dbReference>
<protein>
    <submittedName>
        <fullName evidence="4">Alpha/beta hydrolase</fullName>
    </submittedName>
</protein>
<dbReference type="AlphaFoldDB" id="A0A2Z4IRP3"/>
<accession>A0A2Z4IRP3</accession>
<dbReference type="Pfam" id="PF07859">
    <property type="entry name" value="Abhydrolase_3"/>
    <property type="match status" value="1"/>
</dbReference>
<name>A0A2Z4IRP3_9ACTN</name>
<keyword evidence="2 4" id="KW-0378">Hydrolase</keyword>